<keyword evidence="17" id="KW-0539">Nucleus</keyword>
<evidence type="ECO:0000256" key="12">
    <source>
        <dbReference type="ARBA" id="ARBA00022845"/>
    </source>
</evidence>
<evidence type="ECO:0000256" key="11">
    <source>
        <dbReference type="ARBA" id="ARBA00022839"/>
    </source>
</evidence>
<dbReference type="Proteomes" id="UP000008063">
    <property type="component" value="Unassembled WGS sequence"/>
</dbReference>
<evidence type="ECO:0000256" key="14">
    <source>
        <dbReference type="ARBA" id="ARBA00023015"/>
    </source>
</evidence>
<dbReference type="FunFam" id="3.30.420.10:FF:000005">
    <property type="entry name" value="CCR4-NOT transcription complex subunit 7"/>
    <property type="match status" value="1"/>
</dbReference>
<dbReference type="GO" id="GO:0030014">
    <property type="term" value="C:CCR4-NOT complex"/>
    <property type="evidence" value="ECO:0007669"/>
    <property type="project" value="InterPro"/>
</dbReference>
<keyword evidence="15" id="KW-0943">RNA-mediated gene silencing</keyword>
<evidence type="ECO:0000313" key="19">
    <source>
        <dbReference type="EMBL" id="EGN98053.1"/>
    </source>
</evidence>
<feature type="region of interest" description="Disordered" evidence="18">
    <location>
        <begin position="284"/>
        <end position="355"/>
    </location>
</feature>
<accession>F8Q175</accession>
<dbReference type="Pfam" id="PF04857">
    <property type="entry name" value="CAF1"/>
    <property type="match status" value="2"/>
</dbReference>
<dbReference type="InterPro" id="IPR039637">
    <property type="entry name" value="CNOT7/CNOT8/Pop2"/>
</dbReference>
<keyword evidence="6" id="KW-0963">Cytoplasm</keyword>
<evidence type="ECO:0000256" key="3">
    <source>
        <dbReference type="ARBA" id="ARBA00004496"/>
    </source>
</evidence>
<evidence type="ECO:0000256" key="13">
    <source>
        <dbReference type="ARBA" id="ARBA00022884"/>
    </source>
</evidence>
<proteinExistence type="inferred from homology"/>
<keyword evidence="14" id="KW-0805">Transcription regulation</keyword>
<dbReference type="GO" id="GO:0006417">
    <property type="term" value="P:regulation of translation"/>
    <property type="evidence" value="ECO:0007669"/>
    <property type="project" value="UniProtKB-KW"/>
</dbReference>
<keyword evidence="11" id="KW-0269">Exonuclease</keyword>
<evidence type="ECO:0000313" key="20">
    <source>
        <dbReference type="Proteomes" id="UP000008063"/>
    </source>
</evidence>
<keyword evidence="16" id="KW-0804">Transcription</keyword>
<dbReference type="SUPFAM" id="SSF53098">
    <property type="entry name" value="Ribonuclease H-like"/>
    <property type="match status" value="1"/>
</dbReference>
<dbReference type="eggNOG" id="KOG0304">
    <property type="taxonomic scope" value="Eukaryota"/>
</dbReference>
<feature type="compositionally biased region" description="Polar residues" evidence="18">
    <location>
        <begin position="291"/>
        <end position="310"/>
    </location>
</feature>
<evidence type="ECO:0000256" key="9">
    <source>
        <dbReference type="ARBA" id="ARBA00022723"/>
    </source>
</evidence>
<organism evidence="20">
    <name type="scientific">Serpula lacrymans var. lacrymans (strain S7.3)</name>
    <name type="common">Dry rot fungus</name>
    <dbReference type="NCBI Taxonomy" id="936435"/>
    <lineage>
        <taxon>Eukaryota</taxon>
        <taxon>Fungi</taxon>
        <taxon>Dikarya</taxon>
        <taxon>Basidiomycota</taxon>
        <taxon>Agaricomycotina</taxon>
        <taxon>Agaricomycetes</taxon>
        <taxon>Agaricomycetidae</taxon>
        <taxon>Boletales</taxon>
        <taxon>Coniophorineae</taxon>
        <taxon>Serpulaceae</taxon>
        <taxon>Serpula</taxon>
    </lineage>
</organism>
<keyword evidence="20" id="KW-1185">Reference proteome</keyword>
<dbReference type="GO" id="GO:0005634">
    <property type="term" value="C:nucleus"/>
    <property type="evidence" value="ECO:0007669"/>
    <property type="project" value="UniProtKB-SubCell"/>
</dbReference>
<reference evidence="20" key="1">
    <citation type="journal article" date="2011" name="Science">
        <title>The plant cell wall-decomposing machinery underlies the functional diversity of forest fungi.</title>
        <authorList>
            <person name="Eastwood D.C."/>
            <person name="Floudas D."/>
            <person name="Binder M."/>
            <person name="Majcherczyk A."/>
            <person name="Schneider P."/>
            <person name="Aerts A."/>
            <person name="Asiegbu F.O."/>
            <person name="Baker S.E."/>
            <person name="Barry K."/>
            <person name="Bendiksby M."/>
            <person name="Blumentritt M."/>
            <person name="Coutinho P.M."/>
            <person name="Cullen D."/>
            <person name="de Vries R.P."/>
            <person name="Gathman A."/>
            <person name="Goodell B."/>
            <person name="Henrissat B."/>
            <person name="Ihrmark K."/>
            <person name="Kauserud H."/>
            <person name="Kohler A."/>
            <person name="LaButti K."/>
            <person name="Lapidus A."/>
            <person name="Lavin J.L."/>
            <person name="Lee Y.-H."/>
            <person name="Lindquist E."/>
            <person name="Lilly W."/>
            <person name="Lucas S."/>
            <person name="Morin E."/>
            <person name="Murat C."/>
            <person name="Oguiza J.A."/>
            <person name="Park J."/>
            <person name="Pisabarro A.G."/>
            <person name="Riley R."/>
            <person name="Rosling A."/>
            <person name="Salamov A."/>
            <person name="Schmidt O."/>
            <person name="Schmutz J."/>
            <person name="Skrede I."/>
            <person name="Stenlid J."/>
            <person name="Wiebenga A."/>
            <person name="Xie X."/>
            <person name="Kuees U."/>
            <person name="Hibbett D.S."/>
            <person name="Hoffmeister D."/>
            <person name="Hoegberg N."/>
            <person name="Martin F."/>
            <person name="Grigoriev I.V."/>
            <person name="Watkinson S.C."/>
        </authorList>
    </citation>
    <scope>NUCLEOTIDE SEQUENCE [LARGE SCALE GENOMIC DNA]</scope>
    <source>
        <strain evidence="20">strain S7.3</strain>
    </source>
</reference>
<dbReference type="PANTHER" id="PTHR10797">
    <property type="entry name" value="CCR4-NOT TRANSCRIPTION COMPLEX SUBUNIT"/>
    <property type="match status" value="1"/>
</dbReference>
<dbReference type="GO" id="GO:0046872">
    <property type="term" value="F:metal ion binding"/>
    <property type="evidence" value="ECO:0007669"/>
    <property type="project" value="UniProtKB-KW"/>
</dbReference>
<dbReference type="OMA" id="IKFMMRA"/>
<dbReference type="HOGENOM" id="CLU_027974_0_2_1"/>
<evidence type="ECO:0000256" key="4">
    <source>
        <dbReference type="ARBA" id="ARBA00008372"/>
    </source>
</evidence>
<comment type="similarity">
    <text evidence="4">Belongs to the CAF1 family.</text>
</comment>
<keyword evidence="13" id="KW-0694">RNA-binding</keyword>
<dbReference type="InterPro" id="IPR006941">
    <property type="entry name" value="RNase_CAF1"/>
</dbReference>
<evidence type="ECO:0000256" key="18">
    <source>
        <dbReference type="SAM" id="MobiDB-lite"/>
    </source>
</evidence>
<evidence type="ECO:0000256" key="16">
    <source>
        <dbReference type="ARBA" id="ARBA00023163"/>
    </source>
</evidence>
<sequence length="355" mass="39265">MSRIKEVWSPNLEAEMRNIRKMVENYPYIAMVVLNFLDTEFPGVVARPIGAFKTSSDYHYQTMRCNVDLLKIIQVGITLADEEGNYPQDVTTWQFNFRFSVNDDMYAPESIELLQKSGIDFQRHEEIGISPNDFAELMITSGLVLAPDTKWISFHSGYDFGYFVKLLTAVSLPTTEDVFFDLLRTWFPTVYDIKFMMRACKVLKGGLQDVADDLGVMRIGPSHQAGSDSLLTASTFFKMRELYFNDRIDDAEYNGKLYGLGQTFSTPNGITDTGRGGATIAEREDRGLSREAQNQTPGPGPSSLSQNQNVMGMGGPLPTPAMGGAMPTPLPSGTAYGPMSANGPYLRTSIGVGGR</sequence>
<evidence type="ECO:0000256" key="7">
    <source>
        <dbReference type="ARBA" id="ARBA00022491"/>
    </source>
</evidence>
<dbReference type="STRING" id="936435.F8Q175"/>
<dbReference type="GO" id="GO:0031047">
    <property type="term" value="P:regulatory ncRNA-mediated gene silencing"/>
    <property type="evidence" value="ECO:0007669"/>
    <property type="project" value="UniProtKB-KW"/>
</dbReference>
<gene>
    <name evidence="19" type="ORF">SERLA73DRAFT_169136</name>
</gene>
<comment type="subcellular location">
    <subcellularLocation>
        <location evidence="3">Cytoplasm</location>
    </subcellularLocation>
    <subcellularLocation>
        <location evidence="2">Nucleus</location>
    </subcellularLocation>
</comment>
<evidence type="ECO:0000256" key="17">
    <source>
        <dbReference type="ARBA" id="ARBA00023242"/>
    </source>
</evidence>
<evidence type="ECO:0000256" key="8">
    <source>
        <dbReference type="ARBA" id="ARBA00022722"/>
    </source>
</evidence>
<dbReference type="GO" id="GO:0004535">
    <property type="term" value="F:poly(A)-specific ribonuclease activity"/>
    <property type="evidence" value="ECO:0007669"/>
    <property type="project" value="UniProtKB-EC"/>
</dbReference>
<evidence type="ECO:0000256" key="6">
    <source>
        <dbReference type="ARBA" id="ARBA00022490"/>
    </source>
</evidence>
<dbReference type="EMBL" id="GL945481">
    <property type="protein sequence ID" value="EGN98053.1"/>
    <property type="molecule type" value="Genomic_DNA"/>
</dbReference>
<evidence type="ECO:0000256" key="2">
    <source>
        <dbReference type="ARBA" id="ARBA00004123"/>
    </source>
</evidence>
<dbReference type="GO" id="GO:0003723">
    <property type="term" value="F:RNA binding"/>
    <property type="evidence" value="ECO:0007669"/>
    <property type="project" value="UniProtKB-KW"/>
</dbReference>
<keyword evidence="9" id="KW-0479">Metal-binding</keyword>
<dbReference type="Gene3D" id="3.30.420.10">
    <property type="entry name" value="Ribonuclease H-like superfamily/Ribonuclease H"/>
    <property type="match status" value="1"/>
</dbReference>
<evidence type="ECO:0000256" key="15">
    <source>
        <dbReference type="ARBA" id="ARBA00023158"/>
    </source>
</evidence>
<dbReference type="EC" id="3.1.13.4" evidence="5"/>
<keyword evidence="8" id="KW-0540">Nuclease</keyword>
<dbReference type="AlphaFoldDB" id="F8Q175"/>
<dbReference type="GO" id="GO:0005737">
    <property type="term" value="C:cytoplasm"/>
    <property type="evidence" value="ECO:0007669"/>
    <property type="project" value="UniProtKB-SubCell"/>
</dbReference>
<dbReference type="InParanoid" id="F8Q175"/>
<evidence type="ECO:0000256" key="10">
    <source>
        <dbReference type="ARBA" id="ARBA00022801"/>
    </source>
</evidence>
<keyword evidence="7" id="KW-0678">Repressor</keyword>
<name>F8Q175_SERL3</name>
<dbReference type="InterPro" id="IPR036397">
    <property type="entry name" value="RNaseH_sf"/>
</dbReference>
<dbReference type="InterPro" id="IPR012337">
    <property type="entry name" value="RNaseH-like_sf"/>
</dbReference>
<protein>
    <recommendedName>
        <fullName evidence="5">poly(A)-specific ribonuclease</fullName>
        <ecNumber evidence="5">3.1.13.4</ecNumber>
    </recommendedName>
</protein>
<keyword evidence="12" id="KW-0810">Translation regulation</keyword>
<dbReference type="OrthoDB" id="1164111at2759"/>
<evidence type="ECO:0000256" key="1">
    <source>
        <dbReference type="ARBA" id="ARBA00001663"/>
    </source>
</evidence>
<keyword evidence="10" id="KW-0378">Hydrolase</keyword>
<evidence type="ECO:0000256" key="5">
    <source>
        <dbReference type="ARBA" id="ARBA00012161"/>
    </source>
</evidence>
<comment type="catalytic activity">
    <reaction evidence="1">
        <text>Exonucleolytic cleavage of poly(A) to 5'-AMP.</text>
        <dbReference type="EC" id="3.1.13.4"/>
    </reaction>
</comment>
<dbReference type="FunCoup" id="F8Q175">
    <property type="interactions" value="608"/>
</dbReference>